<evidence type="ECO:0000313" key="3">
    <source>
        <dbReference type="Proteomes" id="UP000325755"/>
    </source>
</evidence>
<dbReference type="Gene3D" id="3.30.70.270">
    <property type="match status" value="1"/>
</dbReference>
<dbReference type="PANTHER" id="PTHR46663:SF3">
    <property type="entry name" value="SLL0267 PROTEIN"/>
    <property type="match status" value="1"/>
</dbReference>
<organism evidence="2 3">
    <name type="scientific">Candidatus Methylospira mobilis</name>
    <dbReference type="NCBI Taxonomy" id="1808979"/>
    <lineage>
        <taxon>Bacteria</taxon>
        <taxon>Pseudomonadati</taxon>
        <taxon>Pseudomonadota</taxon>
        <taxon>Gammaproteobacteria</taxon>
        <taxon>Methylococcales</taxon>
        <taxon>Methylococcaceae</taxon>
        <taxon>Candidatus Methylospira</taxon>
    </lineage>
</organism>
<dbReference type="Pfam" id="PF00990">
    <property type="entry name" value="GGDEF"/>
    <property type="match status" value="1"/>
</dbReference>
<reference evidence="2 3" key="1">
    <citation type="submission" date="2019-09" db="EMBL/GenBank/DDBJ databases">
        <title>Ecophysiology of the spiral-shaped methanotroph Methylospira mobilis as revealed by the complete genome sequence.</title>
        <authorList>
            <person name="Oshkin I.Y."/>
            <person name="Dedysh S.N."/>
            <person name="Miroshnikov K."/>
            <person name="Danilova O.V."/>
            <person name="Hakobyan A."/>
            <person name="Liesack W."/>
        </authorList>
    </citation>
    <scope>NUCLEOTIDE SEQUENCE [LARGE SCALE GENOMIC DNA]</scope>
    <source>
        <strain evidence="2 3">Shm1</strain>
    </source>
</reference>
<name>A0A5Q0BNJ0_9GAMM</name>
<dbReference type="SMART" id="SM00267">
    <property type="entry name" value="GGDEF"/>
    <property type="match status" value="1"/>
</dbReference>
<dbReference type="InParanoid" id="A0A5Q0BNJ0"/>
<dbReference type="PROSITE" id="PS50887">
    <property type="entry name" value="GGDEF"/>
    <property type="match status" value="1"/>
</dbReference>
<feature type="domain" description="GGDEF" evidence="1">
    <location>
        <begin position="12"/>
        <end position="140"/>
    </location>
</feature>
<dbReference type="KEGG" id="mmob:F6R98_14965"/>
<dbReference type="OrthoDB" id="9812260at2"/>
<gene>
    <name evidence="2" type="ORF">F6R98_14965</name>
</gene>
<evidence type="ECO:0000259" key="1">
    <source>
        <dbReference type="PROSITE" id="PS50887"/>
    </source>
</evidence>
<dbReference type="Proteomes" id="UP000325755">
    <property type="component" value="Chromosome"/>
</dbReference>
<dbReference type="InterPro" id="IPR000160">
    <property type="entry name" value="GGDEF_dom"/>
</dbReference>
<protein>
    <submittedName>
        <fullName evidence="2">GGDEF domain-containing protein</fullName>
    </submittedName>
</protein>
<dbReference type="InterPro" id="IPR043128">
    <property type="entry name" value="Rev_trsase/Diguanyl_cyclase"/>
</dbReference>
<keyword evidence="3" id="KW-1185">Reference proteome</keyword>
<sequence length="140" mass="15540">MRCCLPTGKKLPSAALYYLDPDGFKQVNDRMGHDACDYLLREITQRLLKVVRGNDTVARSGGNEFVILFSGLKEPEDNTEELRRLLKAIETPVPTRRELANAAIHIVSPHSGWHCRKIIKKGGGIPVSPSNYAGVNMLPD</sequence>
<dbReference type="NCBIfam" id="TIGR00254">
    <property type="entry name" value="GGDEF"/>
    <property type="match status" value="1"/>
</dbReference>
<dbReference type="EMBL" id="CP044205">
    <property type="protein sequence ID" value="QFY43764.1"/>
    <property type="molecule type" value="Genomic_DNA"/>
</dbReference>
<accession>A0A5Q0BNJ0</accession>
<proteinExistence type="predicted"/>
<dbReference type="InterPro" id="IPR052163">
    <property type="entry name" value="DGC-Regulatory_Protein"/>
</dbReference>
<dbReference type="SUPFAM" id="SSF55073">
    <property type="entry name" value="Nucleotide cyclase"/>
    <property type="match status" value="1"/>
</dbReference>
<evidence type="ECO:0000313" key="2">
    <source>
        <dbReference type="EMBL" id="QFY43764.1"/>
    </source>
</evidence>
<dbReference type="AlphaFoldDB" id="A0A5Q0BNJ0"/>
<dbReference type="CDD" id="cd01949">
    <property type="entry name" value="GGDEF"/>
    <property type="match status" value="1"/>
</dbReference>
<dbReference type="InterPro" id="IPR029787">
    <property type="entry name" value="Nucleotide_cyclase"/>
</dbReference>
<dbReference type="PANTHER" id="PTHR46663">
    <property type="entry name" value="DIGUANYLATE CYCLASE DGCT-RELATED"/>
    <property type="match status" value="1"/>
</dbReference>